<dbReference type="AlphaFoldDB" id="A0ABD1XPG8"/>
<protein>
    <recommendedName>
        <fullName evidence="2">Replitron HUH endonuclease domain-containing protein</fullName>
    </recommendedName>
</protein>
<evidence type="ECO:0000259" key="2">
    <source>
        <dbReference type="Pfam" id="PF21859"/>
    </source>
</evidence>
<evidence type="ECO:0000256" key="1">
    <source>
        <dbReference type="SAM" id="MobiDB-lite"/>
    </source>
</evidence>
<dbReference type="InterPro" id="IPR054424">
    <property type="entry name" value="Replitron_HUH"/>
</dbReference>
<accession>A0ABD1XPG8</accession>
<gene>
    <name evidence="3" type="ORF">R1flu_022513</name>
</gene>
<dbReference type="EMBL" id="JBHFFA010000007">
    <property type="protein sequence ID" value="KAL2610821.1"/>
    <property type="molecule type" value="Genomic_DNA"/>
</dbReference>
<keyword evidence="4" id="KW-1185">Reference proteome</keyword>
<feature type="domain" description="Replitron HUH endonuclease" evidence="2">
    <location>
        <begin position="77"/>
        <end position="198"/>
    </location>
</feature>
<name>A0ABD1XPG8_9MARC</name>
<sequence length="213" mass="24154">MACRLKTMKELTREAMKRNCQEHKEMEKTRQQQILSKEPKKARHMVNKNGQKAAKANQTKAAKKPRWVPEKTFDVSLTIGIPGENVDENLFDLLVKWLAYRAEMAVLALERGDAFLQLHVQGMVRVKTSSTRILKREIKEVIGWESNPPVGGSMCLKSLRDKGLHTIIGLIGYCPKDEGCHISNFTIKTLPKSKKQKGIACTTYMELRNTSTS</sequence>
<comment type="caution">
    <text evidence="3">The sequence shown here is derived from an EMBL/GenBank/DDBJ whole genome shotgun (WGS) entry which is preliminary data.</text>
</comment>
<organism evidence="3 4">
    <name type="scientific">Riccia fluitans</name>
    <dbReference type="NCBI Taxonomy" id="41844"/>
    <lineage>
        <taxon>Eukaryota</taxon>
        <taxon>Viridiplantae</taxon>
        <taxon>Streptophyta</taxon>
        <taxon>Embryophyta</taxon>
        <taxon>Marchantiophyta</taxon>
        <taxon>Marchantiopsida</taxon>
        <taxon>Marchantiidae</taxon>
        <taxon>Marchantiales</taxon>
        <taxon>Ricciaceae</taxon>
        <taxon>Riccia</taxon>
    </lineage>
</organism>
<evidence type="ECO:0000313" key="4">
    <source>
        <dbReference type="Proteomes" id="UP001605036"/>
    </source>
</evidence>
<dbReference type="Proteomes" id="UP001605036">
    <property type="component" value="Unassembled WGS sequence"/>
</dbReference>
<feature type="compositionally biased region" description="Basic and acidic residues" evidence="1">
    <location>
        <begin position="21"/>
        <end position="30"/>
    </location>
</feature>
<feature type="region of interest" description="Disordered" evidence="1">
    <location>
        <begin position="21"/>
        <end position="43"/>
    </location>
</feature>
<proteinExistence type="predicted"/>
<dbReference type="Pfam" id="PF21859">
    <property type="entry name" value="Replitron_HUH"/>
    <property type="match status" value="1"/>
</dbReference>
<evidence type="ECO:0000313" key="3">
    <source>
        <dbReference type="EMBL" id="KAL2610821.1"/>
    </source>
</evidence>
<reference evidence="3 4" key="1">
    <citation type="submission" date="2024-09" db="EMBL/GenBank/DDBJ databases">
        <title>Chromosome-scale assembly of Riccia fluitans.</title>
        <authorList>
            <person name="Paukszto L."/>
            <person name="Sawicki J."/>
            <person name="Karawczyk K."/>
            <person name="Piernik-Szablinska J."/>
            <person name="Szczecinska M."/>
            <person name="Mazdziarz M."/>
        </authorList>
    </citation>
    <scope>NUCLEOTIDE SEQUENCE [LARGE SCALE GENOMIC DNA]</scope>
    <source>
        <strain evidence="3">Rf_01</strain>
        <tissue evidence="3">Aerial parts of the thallus</tissue>
    </source>
</reference>